<evidence type="ECO:0000256" key="1">
    <source>
        <dbReference type="ARBA" id="ARBA00023015"/>
    </source>
</evidence>
<evidence type="ECO:0000313" key="6">
    <source>
        <dbReference type="EMBL" id="KSU02535.1"/>
    </source>
</evidence>
<dbReference type="SUPFAM" id="SSF53697">
    <property type="entry name" value="SIS domain"/>
    <property type="match status" value="1"/>
</dbReference>
<dbReference type="PANTHER" id="PTHR30514">
    <property type="entry name" value="GLUCOKINASE"/>
    <property type="match status" value="1"/>
</dbReference>
<proteinExistence type="predicted"/>
<dbReference type="Pfam" id="PF01380">
    <property type="entry name" value="SIS"/>
    <property type="match status" value="1"/>
</dbReference>
<name>A0A0V8CMH7_LACLL</name>
<evidence type="ECO:0000313" key="7">
    <source>
        <dbReference type="Proteomes" id="UP000053058"/>
    </source>
</evidence>
<keyword evidence="3" id="KW-0804">Transcription</keyword>
<dbReference type="InterPro" id="IPR001347">
    <property type="entry name" value="SIS_dom"/>
</dbReference>
<protein>
    <submittedName>
        <fullName evidence="6">Sialic acid utilization regulator RpiR family</fullName>
    </submittedName>
</protein>
<dbReference type="Pfam" id="PF01418">
    <property type="entry name" value="HTH_6"/>
    <property type="match status" value="1"/>
</dbReference>
<dbReference type="InterPro" id="IPR047640">
    <property type="entry name" value="RpiR-like"/>
</dbReference>
<dbReference type="PATRIC" id="fig|1360.105.peg.1521"/>
<feature type="domain" description="SIS" evidence="5">
    <location>
        <begin position="117"/>
        <end position="257"/>
    </location>
</feature>
<evidence type="ECO:0000259" key="5">
    <source>
        <dbReference type="PROSITE" id="PS51464"/>
    </source>
</evidence>
<dbReference type="GO" id="GO:0097367">
    <property type="term" value="F:carbohydrate derivative binding"/>
    <property type="evidence" value="ECO:0007669"/>
    <property type="project" value="InterPro"/>
</dbReference>
<organism evidence="6 7">
    <name type="scientific">Lactococcus lactis subsp. lactis</name>
    <name type="common">Streptococcus lactis</name>
    <dbReference type="NCBI Taxonomy" id="1360"/>
    <lineage>
        <taxon>Bacteria</taxon>
        <taxon>Bacillati</taxon>
        <taxon>Bacillota</taxon>
        <taxon>Bacilli</taxon>
        <taxon>Lactobacillales</taxon>
        <taxon>Streptococcaceae</taxon>
        <taxon>Lactococcus</taxon>
    </lineage>
</organism>
<dbReference type="PANTHER" id="PTHR30514:SF1">
    <property type="entry name" value="HTH-TYPE TRANSCRIPTIONAL REGULATOR HEXR-RELATED"/>
    <property type="match status" value="1"/>
</dbReference>
<feature type="domain" description="HTH rpiR-type" evidence="4">
    <location>
        <begin position="1"/>
        <end position="77"/>
    </location>
</feature>
<dbReference type="CDD" id="cd05013">
    <property type="entry name" value="SIS_RpiR"/>
    <property type="match status" value="1"/>
</dbReference>
<evidence type="ECO:0000256" key="2">
    <source>
        <dbReference type="ARBA" id="ARBA00023125"/>
    </source>
</evidence>
<gene>
    <name evidence="6" type="ORF">KF282_2329</name>
</gene>
<dbReference type="InterPro" id="IPR009057">
    <property type="entry name" value="Homeodomain-like_sf"/>
</dbReference>
<dbReference type="GO" id="GO:1901135">
    <property type="term" value="P:carbohydrate derivative metabolic process"/>
    <property type="evidence" value="ECO:0007669"/>
    <property type="project" value="InterPro"/>
</dbReference>
<evidence type="ECO:0000259" key="4">
    <source>
        <dbReference type="PROSITE" id="PS51071"/>
    </source>
</evidence>
<accession>A0A0V8CMH7</accession>
<comment type="caution">
    <text evidence="6">The sequence shown here is derived from an EMBL/GenBank/DDBJ whole genome shotgun (WGS) entry which is preliminary data.</text>
</comment>
<dbReference type="EMBL" id="LKLN01000080">
    <property type="protein sequence ID" value="KSU02535.1"/>
    <property type="molecule type" value="Genomic_DNA"/>
</dbReference>
<keyword evidence="1" id="KW-0805">Transcription regulation</keyword>
<dbReference type="SUPFAM" id="SSF46689">
    <property type="entry name" value="Homeodomain-like"/>
    <property type="match status" value="1"/>
</dbReference>
<keyword evidence="2" id="KW-0238">DNA-binding</keyword>
<reference evidence="7" key="1">
    <citation type="submission" date="2015-10" db="EMBL/GenBank/DDBJ databases">
        <title>Draft Genome Sequences of 11 Lactococcus lactis subspecies cremoris strains.</title>
        <authorList>
            <person name="Wels M."/>
            <person name="Backus L."/>
            <person name="Boekhorst J."/>
            <person name="Dijkstra A."/>
            <person name="Beerthuizen M."/>
            <person name="Kelly W."/>
            <person name="Siezen R."/>
            <person name="Bachmann H."/>
            <person name="Van Hijum S."/>
        </authorList>
    </citation>
    <scope>NUCLEOTIDE SEQUENCE [LARGE SCALE GENOMIC DNA]</scope>
    <source>
        <strain evidence="7">KF282</strain>
    </source>
</reference>
<dbReference type="GO" id="GO:0003700">
    <property type="term" value="F:DNA-binding transcription factor activity"/>
    <property type="evidence" value="ECO:0007669"/>
    <property type="project" value="InterPro"/>
</dbReference>
<dbReference type="PROSITE" id="PS51071">
    <property type="entry name" value="HTH_RPIR"/>
    <property type="match status" value="1"/>
</dbReference>
<dbReference type="Gene3D" id="3.40.50.10490">
    <property type="entry name" value="Glucose-6-phosphate isomerase like protein, domain 1"/>
    <property type="match status" value="1"/>
</dbReference>
<dbReference type="AlphaFoldDB" id="A0A0V8CMH7"/>
<dbReference type="Proteomes" id="UP000053058">
    <property type="component" value="Unassembled WGS sequence"/>
</dbReference>
<dbReference type="RefSeq" id="WP_058220121.1">
    <property type="nucleotide sequence ID" value="NZ_LKLN01000080.1"/>
</dbReference>
<dbReference type="InterPro" id="IPR036388">
    <property type="entry name" value="WH-like_DNA-bd_sf"/>
</dbReference>
<evidence type="ECO:0000256" key="3">
    <source>
        <dbReference type="ARBA" id="ARBA00023163"/>
    </source>
</evidence>
<dbReference type="GO" id="GO:0003677">
    <property type="term" value="F:DNA binding"/>
    <property type="evidence" value="ECO:0007669"/>
    <property type="project" value="UniProtKB-KW"/>
</dbReference>
<dbReference type="InterPro" id="IPR046348">
    <property type="entry name" value="SIS_dom_sf"/>
</dbReference>
<dbReference type="InterPro" id="IPR035472">
    <property type="entry name" value="RpiR-like_SIS"/>
</dbReference>
<sequence length="273" mass="31287">MNILDQIQVNFQNFFESEKKIAEFILKNPKKVIDMPIALLARNSNVSEASISRFCKKLNLTGFHQLKIELARIQDNENIEVNKNTSLNELIKNISKIKTTELIAATDNLDIDNLQSIIKLITNVKLTHFVASGNTIPVAQDASYRFNQLGITSVVFDDWQVQTAFTLNMRKEDLLIVISNSGESKSLIKLINIAKEKKIPIISITNHPDSPIARLSNFHLTSFSRDYFFHNDYYFSRLSAMYLIELIFLILSQDKSRLENIKLHEQIISEAKL</sequence>
<dbReference type="Gene3D" id="1.10.10.10">
    <property type="entry name" value="Winged helix-like DNA-binding domain superfamily/Winged helix DNA-binding domain"/>
    <property type="match status" value="1"/>
</dbReference>
<dbReference type="PROSITE" id="PS51464">
    <property type="entry name" value="SIS"/>
    <property type="match status" value="1"/>
</dbReference>
<dbReference type="InterPro" id="IPR000281">
    <property type="entry name" value="HTH_RpiR"/>
</dbReference>